<organism evidence="1">
    <name type="scientific">viral metagenome</name>
    <dbReference type="NCBI Taxonomy" id="1070528"/>
    <lineage>
        <taxon>unclassified sequences</taxon>
        <taxon>metagenomes</taxon>
        <taxon>organismal metagenomes</taxon>
    </lineage>
</organism>
<accession>A0A6C0HVF9</accession>
<reference evidence="1" key="1">
    <citation type="journal article" date="2020" name="Nature">
        <title>Giant virus diversity and host interactions through global metagenomics.</title>
        <authorList>
            <person name="Schulz F."/>
            <person name="Roux S."/>
            <person name="Paez-Espino D."/>
            <person name="Jungbluth S."/>
            <person name="Walsh D.A."/>
            <person name="Denef V.J."/>
            <person name="McMahon K.D."/>
            <person name="Konstantinidis K.T."/>
            <person name="Eloe-Fadrosh E.A."/>
            <person name="Kyrpides N.C."/>
            <person name="Woyke T."/>
        </authorList>
    </citation>
    <scope>NUCLEOTIDE SEQUENCE</scope>
    <source>
        <strain evidence="1">GVMAG-M-3300023184-177</strain>
    </source>
</reference>
<proteinExistence type="predicted"/>
<name>A0A6C0HVF9_9ZZZZ</name>
<evidence type="ECO:0000313" key="1">
    <source>
        <dbReference type="EMBL" id="QHT84512.1"/>
    </source>
</evidence>
<dbReference type="AlphaFoldDB" id="A0A6C0HVF9"/>
<dbReference type="EMBL" id="MN740018">
    <property type="protein sequence ID" value="QHT84512.1"/>
    <property type="molecule type" value="Genomic_DNA"/>
</dbReference>
<sequence length="104" mass="12808">MSNSRNFYSVKHYPAEYTKKCFDNNITDFKTCIEYHKFKNENLFTDKIKERFEHMEQMKPLIKTCIDKNIEKNSCYYSKNKNDYNFELAYFNEFNILFDKMKQS</sequence>
<protein>
    <submittedName>
        <fullName evidence="1">Uncharacterized protein</fullName>
    </submittedName>
</protein>